<keyword evidence="3" id="KW-1185">Reference proteome</keyword>
<keyword evidence="2" id="KW-0808">Transferase</keyword>
<keyword evidence="2" id="KW-0489">Methyltransferase</keyword>
<reference evidence="3" key="1">
    <citation type="journal article" date="2019" name="Int. J. Syst. Evol. Microbiol.">
        <title>The Global Catalogue of Microorganisms (GCM) 10K type strain sequencing project: providing services to taxonomists for standard genome sequencing and annotation.</title>
        <authorList>
            <consortium name="The Broad Institute Genomics Platform"/>
            <consortium name="The Broad Institute Genome Sequencing Center for Infectious Disease"/>
            <person name="Wu L."/>
            <person name="Ma J."/>
        </authorList>
    </citation>
    <scope>NUCLEOTIDE SEQUENCE [LARGE SCALE GENOMIC DNA]</scope>
    <source>
        <strain evidence="3">JCM 18961</strain>
    </source>
</reference>
<dbReference type="GO" id="GO:0032259">
    <property type="term" value="P:methylation"/>
    <property type="evidence" value="ECO:0007669"/>
    <property type="project" value="UniProtKB-KW"/>
</dbReference>
<feature type="domain" description="Methyltransferase" evidence="1">
    <location>
        <begin position="52"/>
        <end position="153"/>
    </location>
</feature>
<proteinExistence type="predicted"/>
<evidence type="ECO:0000259" key="1">
    <source>
        <dbReference type="Pfam" id="PF13649"/>
    </source>
</evidence>
<protein>
    <submittedName>
        <fullName evidence="2">Class I SAM-dependent methyltransferase</fullName>
    </submittedName>
</protein>
<dbReference type="EMBL" id="BAABLO010000004">
    <property type="protein sequence ID" value="GAA4717027.1"/>
    <property type="molecule type" value="Genomic_DNA"/>
</dbReference>
<dbReference type="Proteomes" id="UP001500556">
    <property type="component" value="Unassembled WGS sequence"/>
</dbReference>
<evidence type="ECO:0000313" key="3">
    <source>
        <dbReference type="Proteomes" id="UP001500556"/>
    </source>
</evidence>
<comment type="caution">
    <text evidence="2">The sequence shown here is derived from an EMBL/GenBank/DDBJ whole genome shotgun (WGS) entry which is preliminary data.</text>
</comment>
<dbReference type="GO" id="GO:0008168">
    <property type="term" value="F:methyltransferase activity"/>
    <property type="evidence" value="ECO:0007669"/>
    <property type="project" value="UniProtKB-KW"/>
</dbReference>
<dbReference type="InterPro" id="IPR029063">
    <property type="entry name" value="SAM-dependent_MTases_sf"/>
</dbReference>
<dbReference type="InterPro" id="IPR041698">
    <property type="entry name" value="Methyltransf_25"/>
</dbReference>
<dbReference type="CDD" id="cd02440">
    <property type="entry name" value="AdoMet_MTases"/>
    <property type="match status" value="1"/>
</dbReference>
<name>A0ABP8XXP3_9MICO</name>
<accession>A0ABP8XXP3</accession>
<gene>
    <name evidence="2" type="ORF">GCM10025782_12590</name>
</gene>
<evidence type="ECO:0000313" key="2">
    <source>
        <dbReference type="EMBL" id="GAA4717027.1"/>
    </source>
</evidence>
<dbReference type="Gene3D" id="3.40.50.150">
    <property type="entry name" value="Vaccinia Virus protein VP39"/>
    <property type="match status" value="1"/>
</dbReference>
<organism evidence="2 3">
    <name type="scientific">Pedococcus ginsenosidimutans</name>
    <dbReference type="NCBI Taxonomy" id="490570"/>
    <lineage>
        <taxon>Bacteria</taxon>
        <taxon>Bacillati</taxon>
        <taxon>Actinomycetota</taxon>
        <taxon>Actinomycetes</taxon>
        <taxon>Micrococcales</taxon>
        <taxon>Intrasporangiaceae</taxon>
        <taxon>Pedococcus</taxon>
    </lineage>
</organism>
<dbReference type="SUPFAM" id="SSF53335">
    <property type="entry name" value="S-adenosyl-L-methionine-dependent methyltransferases"/>
    <property type="match status" value="1"/>
</dbReference>
<dbReference type="Pfam" id="PF13649">
    <property type="entry name" value="Methyltransf_25"/>
    <property type="match status" value="1"/>
</dbReference>
<sequence length="223" mass="24109">MTASHSSTAAAAPGDRTGYWDDYYASRSSVARPLPSQFATFVAGELTGPCRVVELGCGNGRDSIFFASYGHDVTGVDGSESAVKGCQTLAEALGVEARFLHSSIDDPELPGRLGRAGEHDGQLVIYARFFVHAITDEEEKDFFALATQLTSPGDVLAVEYRTVRDQSGAKVTDAHYRRFVAPSSFQANALASGFEVTYAAEGFGFAKYKQDDAYCARELFTRR</sequence>
<dbReference type="RefSeq" id="WP_345501919.1">
    <property type="nucleotide sequence ID" value="NZ_BAABLO010000004.1"/>
</dbReference>